<feature type="domain" description="Glycosyl hydrolase-like 10" evidence="4">
    <location>
        <begin position="71"/>
        <end position="379"/>
    </location>
</feature>
<feature type="chain" id="PRO_5012296740" evidence="3">
    <location>
        <begin position="22"/>
        <end position="530"/>
    </location>
</feature>
<keyword evidence="5" id="KW-0449">Lipoprotein</keyword>
<evidence type="ECO:0000313" key="5">
    <source>
        <dbReference type="EMBL" id="SHI86026.1"/>
    </source>
</evidence>
<evidence type="ECO:0000259" key="4">
    <source>
        <dbReference type="Pfam" id="PF02638"/>
    </source>
</evidence>
<dbReference type="EMBL" id="FQYI01000005">
    <property type="protein sequence ID" value="SHI86026.1"/>
    <property type="molecule type" value="Genomic_DNA"/>
</dbReference>
<feature type="region of interest" description="Disordered" evidence="2">
    <location>
        <begin position="23"/>
        <end position="59"/>
    </location>
</feature>
<dbReference type="PANTHER" id="PTHR43405:SF1">
    <property type="entry name" value="GLYCOSYL HYDROLASE DIGH"/>
    <property type="match status" value="1"/>
</dbReference>
<reference evidence="5 6" key="1">
    <citation type="submission" date="2016-11" db="EMBL/GenBank/DDBJ databases">
        <authorList>
            <person name="Jaros S."/>
            <person name="Januszkiewicz K."/>
            <person name="Wedrychowicz H."/>
        </authorList>
    </citation>
    <scope>NUCLEOTIDE SEQUENCE [LARGE SCALE GENOMIC DNA]</scope>
    <source>
        <strain evidence="5 6">DSM 25479</strain>
    </source>
</reference>
<dbReference type="InterPro" id="IPR003790">
    <property type="entry name" value="GHL10"/>
</dbReference>
<organism evidence="5 6">
    <name type="scientific">Cruoricaptor ignavus</name>
    <dbReference type="NCBI Taxonomy" id="1118202"/>
    <lineage>
        <taxon>Bacteria</taxon>
        <taxon>Pseudomonadati</taxon>
        <taxon>Bacteroidota</taxon>
        <taxon>Flavobacteriia</taxon>
        <taxon>Flavobacteriales</taxon>
        <taxon>Weeksellaceae</taxon>
        <taxon>Cruoricaptor</taxon>
    </lineage>
</organism>
<dbReference type="InterPro" id="IPR052177">
    <property type="entry name" value="Divisome_Glycosyl_Hydrolase"/>
</dbReference>
<evidence type="ECO:0000313" key="6">
    <source>
        <dbReference type="Proteomes" id="UP000184335"/>
    </source>
</evidence>
<sequence>MRSFKSQIFRAVLAGIFAASCATQKPAPPQKQEKPKTEQGTKNTTNQQPKKSAKEEAPKPVAVALPPVNREFRAAWVATVANINWPSKGNFNTEAQKREAIQILDALKDANFNAVVFQVRPSADAFFKTNLEPWSYFLTGEIGKAPSPMYDPLEFWIEEAHKRGMELHAWVNPYRAHHSAGGRVTSGSMVNRMPESIYRLKNGMYWMDPSDQKVQDHSAAVIRDLVKRYDLDAIHIDDYFYPYKEYNGGADFPDNRTWNAYRNGGGKLSRADWRRGNVNGFIKRIHDEIKAEKPYVKFGISPFGIWKPGYPAGIKGSSQYDELFADAKLWLNEGWCDYFAPQLYWKEGGPQSYSALLKWWNDENYRNIHLWPGLNTVGIRGVDKPSEIAGQIRTTRALLQNNAGEIHYNVDGVIKDAAMLSAVKDLYKERALVPVSHWIKSEKLAKPNLNVSKNGADFQAKWNSKDSGKIYSWVLYTKYGGTWTYEITDRQISSKTLPAVKNGKPLEIVAITAVDRLGNETENAAVQLKN</sequence>
<protein>
    <submittedName>
        <fullName evidence="5">Uncharacterized lipoprotein YddW, UPF0748 family</fullName>
    </submittedName>
</protein>
<feature type="signal peptide" evidence="3">
    <location>
        <begin position="1"/>
        <end position="21"/>
    </location>
</feature>
<dbReference type="InterPro" id="IPR017853">
    <property type="entry name" value="GH"/>
</dbReference>
<keyword evidence="1 3" id="KW-0732">Signal</keyword>
<gene>
    <name evidence="5" type="ORF">SAMN05443429_105137</name>
</gene>
<name>A0A1M6EKV3_9FLAO</name>
<dbReference type="Pfam" id="PF02638">
    <property type="entry name" value="GHL10"/>
    <property type="match status" value="1"/>
</dbReference>
<dbReference type="SUPFAM" id="SSF51445">
    <property type="entry name" value="(Trans)glycosidases"/>
    <property type="match status" value="1"/>
</dbReference>
<dbReference type="RefSeq" id="WP_073179490.1">
    <property type="nucleotide sequence ID" value="NZ_FQYI01000005.1"/>
</dbReference>
<evidence type="ECO:0000256" key="1">
    <source>
        <dbReference type="ARBA" id="ARBA00022729"/>
    </source>
</evidence>
<evidence type="ECO:0000256" key="3">
    <source>
        <dbReference type="SAM" id="SignalP"/>
    </source>
</evidence>
<dbReference type="STRING" id="1118202.SAMN05443429_105137"/>
<keyword evidence="6" id="KW-1185">Reference proteome</keyword>
<dbReference type="AlphaFoldDB" id="A0A1M6EKV3"/>
<dbReference type="PROSITE" id="PS51257">
    <property type="entry name" value="PROKAR_LIPOPROTEIN"/>
    <property type="match status" value="1"/>
</dbReference>
<dbReference type="Proteomes" id="UP000184335">
    <property type="component" value="Unassembled WGS sequence"/>
</dbReference>
<dbReference type="OrthoDB" id="9773203at2"/>
<evidence type="ECO:0000256" key="2">
    <source>
        <dbReference type="SAM" id="MobiDB-lite"/>
    </source>
</evidence>
<dbReference type="Gene3D" id="3.20.20.80">
    <property type="entry name" value="Glycosidases"/>
    <property type="match status" value="1"/>
</dbReference>
<accession>A0A1M6EKV3</accession>
<proteinExistence type="predicted"/>
<dbReference type="PANTHER" id="PTHR43405">
    <property type="entry name" value="GLYCOSYL HYDROLASE DIGH"/>
    <property type="match status" value="1"/>
</dbReference>